<keyword evidence="2" id="KW-1185">Reference proteome</keyword>
<reference evidence="1 2" key="1">
    <citation type="submission" date="2018-10" db="EMBL/GenBank/DDBJ databases">
        <title>Isolation, diversity and antifungal activity of actinobacteria from wheat.</title>
        <authorList>
            <person name="Han C."/>
        </authorList>
    </citation>
    <scope>NUCLEOTIDE SEQUENCE [LARGE SCALE GENOMIC DNA]</scope>
    <source>
        <strain evidence="1 2">NEAU-YY642</strain>
    </source>
</reference>
<dbReference type="Proteomes" id="UP000278673">
    <property type="component" value="Unassembled WGS sequence"/>
</dbReference>
<dbReference type="Pfam" id="PF13455">
    <property type="entry name" value="MUG113"/>
    <property type="match status" value="1"/>
</dbReference>
<sequence>MDEIDDRVSALIRGAEKQRTRWEAMRSGVIYLIGMDGSDRVKIGFTTGDPEKRLRQLQTGAPEPLRLLAVFSGKAAARAVRHLPNSWRVVRFGRFPE</sequence>
<organism evidence="1 2">
    <name type="scientific">Streptomyces triticirhizae</name>
    <dbReference type="NCBI Taxonomy" id="2483353"/>
    <lineage>
        <taxon>Bacteria</taxon>
        <taxon>Bacillati</taxon>
        <taxon>Actinomycetota</taxon>
        <taxon>Actinomycetes</taxon>
        <taxon>Kitasatosporales</taxon>
        <taxon>Streptomycetaceae</taxon>
        <taxon>Streptomyces</taxon>
    </lineage>
</organism>
<protein>
    <submittedName>
        <fullName evidence="1">GIY-YIG nuclease family protein</fullName>
    </submittedName>
</protein>
<dbReference type="RefSeq" id="WP_122182652.1">
    <property type="nucleotide sequence ID" value="NZ_RFFJ01000016.1"/>
</dbReference>
<accession>A0A3M2M7D5</accession>
<gene>
    <name evidence="1" type="ORF">EBN88_05440</name>
</gene>
<proteinExistence type="predicted"/>
<evidence type="ECO:0000313" key="2">
    <source>
        <dbReference type="Proteomes" id="UP000278673"/>
    </source>
</evidence>
<evidence type="ECO:0000313" key="1">
    <source>
        <dbReference type="EMBL" id="RMI44445.1"/>
    </source>
</evidence>
<dbReference type="EMBL" id="RFFJ01000016">
    <property type="protein sequence ID" value="RMI44445.1"/>
    <property type="molecule type" value="Genomic_DNA"/>
</dbReference>
<comment type="caution">
    <text evidence="1">The sequence shown here is derived from an EMBL/GenBank/DDBJ whole genome shotgun (WGS) entry which is preliminary data.</text>
</comment>
<dbReference type="AlphaFoldDB" id="A0A3M2M7D5"/>
<name>A0A3M2M7D5_9ACTN</name>